<reference evidence="2 3" key="1">
    <citation type="submission" date="2014-08" db="EMBL/GenBank/DDBJ databases">
        <title>Complete genome of a marine bacteria Jeotgalibacillus malaysiensis.</title>
        <authorList>
            <person name="Yaakop A.S."/>
            <person name="Chan K.-G."/>
            <person name="Goh K.M."/>
        </authorList>
    </citation>
    <scope>NUCLEOTIDE SEQUENCE [LARGE SCALE GENOMIC DNA]</scope>
    <source>
        <strain evidence="2 3">D5</strain>
        <plasmid evidence="3">Plasmid</plasmid>
    </source>
</reference>
<name>A0A0B5ATV7_9BACL</name>
<dbReference type="HOGENOM" id="CLU_330321_0_0_9"/>
<dbReference type="AlphaFoldDB" id="A0A0B5ATV7"/>
<accession>A0A0B5ATV7</accession>
<keyword evidence="2" id="KW-0614">Plasmid</keyword>
<dbReference type="BioCyc" id="JESP1508404:G14D9-13478-MONOMER"/>
<gene>
    <name evidence="2" type="ORF">JMA_41940</name>
</gene>
<feature type="signal peptide" evidence="1">
    <location>
        <begin position="1"/>
        <end position="24"/>
    </location>
</feature>
<evidence type="ECO:0008006" key="4">
    <source>
        <dbReference type="Google" id="ProtNLM"/>
    </source>
</evidence>
<geneLocation type="plasmid" evidence="3"/>
<evidence type="ECO:0000313" key="3">
    <source>
        <dbReference type="Proteomes" id="UP000031449"/>
    </source>
</evidence>
<keyword evidence="3" id="KW-1185">Reference proteome</keyword>
<evidence type="ECO:0000256" key="1">
    <source>
        <dbReference type="SAM" id="SignalP"/>
    </source>
</evidence>
<organism evidence="2 3">
    <name type="scientific">Jeotgalibacillus malaysiensis</name>
    <dbReference type="NCBI Taxonomy" id="1508404"/>
    <lineage>
        <taxon>Bacteria</taxon>
        <taxon>Bacillati</taxon>
        <taxon>Bacillota</taxon>
        <taxon>Bacilli</taxon>
        <taxon>Bacillales</taxon>
        <taxon>Caryophanaceae</taxon>
        <taxon>Jeotgalibacillus</taxon>
    </lineage>
</organism>
<dbReference type="KEGG" id="jeo:JMA_41940"/>
<dbReference type="EMBL" id="CP009417">
    <property type="protein sequence ID" value="AJD93511.1"/>
    <property type="molecule type" value="Genomic_DNA"/>
</dbReference>
<protein>
    <recommendedName>
        <fullName evidence="4">Bacterial Ig-like domain-containing protein</fullName>
    </recommendedName>
</protein>
<sequence>MKTSVKSVYLSLAIVLSLSIPVQGETGEIGSKNVVFSDSTSRTQTKSFSLPEKAVVTKASANTGSVTFSQTGGDVLVTVSGGASTGSHYDPYMYSKTENVTRTSGSNSFSNSVSYNSGGYSGTLYKNGSSYVYSGSYTSADSKWVTNQSSSYYNSGGYSGYLSQYVSGGSYTPADTKTVSMIVGKTQSGYCDTRMGSDWMHCEPKPSHPSTIYYSSGGYSGNIPYQDYNYWSNNSYPSGNGHYRFDWSRTWYYGGTITKPATDTRTYAYQGTVYRPESDTRIYGQNYSGTVYQGGTNTYYGYNVTLDYELDETAPVGTLSYSPTSWTNDSVTIKLDSVHDIGKAGMKHITLPNGNIVTTQSASYTVSTNGNYSFKVTDNVENTNLYTADVSNIDKTLPTGSVVADRTDWTNLSYGLELNNLLDSESGVRRIQLPNGTWMPYTTSSGYRYIVSTNGTYEYKVEDYAGNVRQLSYLVNNIDKVEPTAVVTFDGSSPIDGLNVNLKASDNSSGIKHITLPNGNKISNVDASWSTTEFGNFEFEVEDRAGNISRVPVKVEEPTISISRDKLEVVVTVDGHYSTSPITTRAETGDTRTTKTFRLPITKNETFTFRTNDGGVYSGTKDFTIDNFFMLSKPQIDIQYDEKWTKNDVVLHLSVYSLKNRGIVSTELPNGNSTSLLNFTFTVKNNGMYTFISKDVDGQIGYASVVVKNIDKKTPEIELVTPADWVNKDVPVDIRVTNN</sequence>
<evidence type="ECO:0000313" key="2">
    <source>
        <dbReference type="EMBL" id="AJD93511.1"/>
    </source>
</evidence>
<dbReference type="OrthoDB" id="2877457at2"/>
<feature type="chain" id="PRO_5002098630" description="Bacterial Ig-like domain-containing protein" evidence="1">
    <location>
        <begin position="25"/>
        <end position="739"/>
    </location>
</feature>
<dbReference type="Proteomes" id="UP000031449">
    <property type="component" value="Plasmid unnamed"/>
</dbReference>
<proteinExistence type="predicted"/>
<keyword evidence="1" id="KW-0732">Signal</keyword>